<dbReference type="Gene3D" id="3.90.1530.10">
    <property type="entry name" value="Conserved hypothetical protein from pyrococcus furiosus pfu- 392566-001, ParB domain"/>
    <property type="match status" value="1"/>
</dbReference>
<keyword evidence="1" id="KW-0808">Transferase</keyword>
<dbReference type="GO" id="GO:0005524">
    <property type="term" value="F:ATP binding"/>
    <property type="evidence" value="ECO:0007669"/>
    <property type="project" value="UniProtKB-KW"/>
</dbReference>
<dbReference type="CDD" id="cd16388">
    <property type="entry name" value="SbnI_like_N"/>
    <property type="match status" value="1"/>
</dbReference>
<keyword evidence="2" id="KW-0547">Nucleotide-binding</keyword>
<feature type="domain" description="ParB-like N-terminal" evidence="5">
    <location>
        <begin position="15"/>
        <end position="102"/>
    </location>
</feature>
<dbReference type="InterPro" id="IPR036086">
    <property type="entry name" value="ParB/Sulfiredoxin_sf"/>
</dbReference>
<dbReference type="InterPro" id="IPR037953">
    <property type="entry name" value="SbnI-like_N"/>
</dbReference>
<accession>A0A849SKQ8</accession>
<dbReference type="SUPFAM" id="SSF110849">
    <property type="entry name" value="ParB/Sulfiredoxin"/>
    <property type="match status" value="1"/>
</dbReference>
<protein>
    <submittedName>
        <fullName evidence="6">ParB N-terminal domain-containing protein</fullName>
    </submittedName>
</protein>
<comment type="caution">
    <text evidence="6">The sequence shown here is derived from an EMBL/GenBank/DDBJ whole genome shotgun (WGS) entry which is preliminary data.</text>
</comment>
<evidence type="ECO:0000256" key="3">
    <source>
        <dbReference type="ARBA" id="ARBA00022777"/>
    </source>
</evidence>
<name>A0A849SKQ8_UNCEI</name>
<evidence type="ECO:0000259" key="5">
    <source>
        <dbReference type="SMART" id="SM00470"/>
    </source>
</evidence>
<dbReference type="Proteomes" id="UP000580839">
    <property type="component" value="Unassembled WGS sequence"/>
</dbReference>
<sequence>MNPTPHGEFELPQLRFVPVDALVPHEKHDEQRAQPLIQRMREQGVLKNPPIVSPLDAGGSRFVVLDGANRTTAARVAALPHLVVQVVDYDDESLELSTWHHALVGVEAERIRQLLDQVPGLSVSAETPLHAHALLARREAIALFDADHETLVLQGGGSLHERTELLNSVVDLYRGRARFHRVTGDTLAGARKRFPEASALVVFPSFEKAEILELATDGARLPAGITRHLIPWRALRLNVPLDRLADENRSLAEKDQWLASWLQEKVIQRRVRFYQESTVVFDE</sequence>
<keyword evidence="3" id="KW-0418">Kinase</keyword>
<dbReference type="GO" id="GO:0016301">
    <property type="term" value="F:kinase activity"/>
    <property type="evidence" value="ECO:0007669"/>
    <property type="project" value="UniProtKB-KW"/>
</dbReference>
<dbReference type="SMART" id="SM00470">
    <property type="entry name" value="ParB"/>
    <property type="match status" value="1"/>
</dbReference>
<evidence type="ECO:0000256" key="1">
    <source>
        <dbReference type="ARBA" id="ARBA00022679"/>
    </source>
</evidence>
<evidence type="ECO:0000313" key="6">
    <source>
        <dbReference type="EMBL" id="NOT35021.1"/>
    </source>
</evidence>
<evidence type="ECO:0000256" key="4">
    <source>
        <dbReference type="ARBA" id="ARBA00022840"/>
    </source>
</evidence>
<dbReference type="Gene3D" id="3.30.1760.10">
    <property type="entry name" value="Conserved hypothetical protein from pyrococcus furiosus pfu- 392566-001, domain 2"/>
    <property type="match status" value="1"/>
</dbReference>
<gene>
    <name evidence="6" type="ORF">HOP12_12775</name>
</gene>
<reference evidence="6 7" key="1">
    <citation type="submission" date="2020-04" db="EMBL/GenBank/DDBJ databases">
        <title>Metagenomic profiling of ammonia- and methane-oxidizing microorganisms in a Dutch drinking water treatment plant.</title>
        <authorList>
            <person name="Poghosyan L."/>
            <person name="Leucker S."/>
        </authorList>
    </citation>
    <scope>NUCLEOTIDE SEQUENCE [LARGE SCALE GENOMIC DNA]</scope>
    <source>
        <strain evidence="6">S-RSF-IL-03</strain>
    </source>
</reference>
<organism evidence="6 7">
    <name type="scientific">Eiseniibacteriota bacterium</name>
    <dbReference type="NCBI Taxonomy" id="2212470"/>
    <lineage>
        <taxon>Bacteria</taxon>
        <taxon>Candidatus Eiseniibacteriota</taxon>
    </lineage>
</organism>
<dbReference type="InterPro" id="IPR003115">
    <property type="entry name" value="ParB_N"/>
</dbReference>
<dbReference type="InterPro" id="IPR023098">
    <property type="entry name" value="SerK/SbnI_C"/>
</dbReference>
<evidence type="ECO:0000256" key="2">
    <source>
        <dbReference type="ARBA" id="ARBA00022741"/>
    </source>
</evidence>
<proteinExistence type="predicted"/>
<dbReference type="EMBL" id="JABFRW010000164">
    <property type="protein sequence ID" value="NOT35021.1"/>
    <property type="molecule type" value="Genomic_DNA"/>
</dbReference>
<dbReference type="AlphaFoldDB" id="A0A849SKQ8"/>
<keyword evidence="4" id="KW-0067">ATP-binding</keyword>
<evidence type="ECO:0000313" key="7">
    <source>
        <dbReference type="Proteomes" id="UP000580839"/>
    </source>
</evidence>